<feature type="binding site" evidence="9">
    <location>
        <position position="351"/>
    </location>
    <ligand>
        <name>Mn(2+)</name>
        <dbReference type="ChEBI" id="CHEBI:29035"/>
        <label>1</label>
    </ligand>
</feature>
<keyword evidence="9" id="KW-0963">Cytoplasm</keyword>
<evidence type="ECO:0000256" key="6">
    <source>
        <dbReference type="ARBA" id="ARBA00022723"/>
    </source>
</evidence>
<dbReference type="SUPFAM" id="SSF53187">
    <property type="entry name" value="Zn-dependent exopeptidases"/>
    <property type="match status" value="1"/>
</dbReference>
<dbReference type="Pfam" id="PF02789">
    <property type="entry name" value="Peptidase_M17_N"/>
    <property type="match status" value="1"/>
</dbReference>
<evidence type="ECO:0000313" key="11">
    <source>
        <dbReference type="EMBL" id="RHW19820.1"/>
    </source>
</evidence>
<reference evidence="11 12" key="1">
    <citation type="submission" date="2018-06" db="EMBL/GenBank/DDBJ databases">
        <title>Pseudomonas jilinensis sp. nov., isolated from the production water of Jilin Oilfield in China.</title>
        <authorList>
            <person name="Wang J."/>
        </authorList>
    </citation>
    <scope>NUCLEOTIDE SEQUENCE [LARGE SCALE GENOMIC DNA]</scope>
    <source>
        <strain evidence="11 12">JS15-10A1</strain>
    </source>
</reference>
<keyword evidence="7 9" id="KW-0378">Hydrolase</keyword>
<feature type="binding site" evidence="9">
    <location>
        <position position="351"/>
    </location>
    <ligand>
        <name>Mn(2+)</name>
        <dbReference type="ChEBI" id="CHEBI:29035"/>
        <label>2</label>
    </ligand>
</feature>
<evidence type="ECO:0000256" key="7">
    <source>
        <dbReference type="ARBA" id="ARBA00022801"/>
    </source>
</evidence>
<keyword evidence="4 9" id="KW-0031">Aminopeptidase</keyword>
<evidence type="ECO:0000256" key="9">
    <source>
        <dbReference type="HAMAP-Rule" id="MF_00181"/>
    </source>
</evidence>
<dbReference type="FunFam" id="3.40.630.10:FF:000004">
    <property type="entry name" value="Probable cytosol aminopeptidase"/>
    <property type="match status" value="1"/>
</dbReference>
<dbReference type="Gene3D" id="3.40.220.10">
    <property type="entry name" value="Leucine Aminopeptidase, subunit E, domain 1"/>
    <property type="match status" value="1"/>
</dbReference>
<dbReference type="NCBIfam" id="NF002073">
    <property type="entry name" value="PRK00913.1-2"/>
    <property type="match status" value="1"/>
</dbReference>
<dbReference type="OrthoDB" id="9809354at2"/>
<dbReference type="NCBIfam" id="NF002083">
    <property type="entry name" value="PRK00913.3-5"/>
    <property type="match status" value="1"/>
</dbReference>
<dbReference type="GO" id="GO:0030145">
    <property type="term" value="F:manganese ion binding"/>
    <property type="evidence" value="ECO:0007669"/>
    <property type="project" value="UniProtKB-UniRule"/>
</dbReference>
<evidence type="ECO:0000256" key="1">
    <source>
        <dbReference type="ARBA" id="ARBA00000135"/>
    </source>
</evidence>
<dbReference type="NCBIfam" id="NF002074">
    <property type="entry name" value="PRK00913.1-4"/>
    <property type="match status" value="1"/>
</dbReference>
<keyword evidence="5 9" id="KW-0645">Protease</keyword>
<sequence>MEFNVKHGTLETIKSGCLVVALSEARSLSGPAADLDKACGGQISAAIKHGDITGKPGQSLMLFGLPGITAQRVLLLGYGKEDELNDRGLRKLAKAVVAQLKDGGASDALLTLPALAVKDRDLYARTRLLVETISDALYQFDQFKSKKASAPKLKKCLLWSADKSDAATLKSAIEHGQAIGSGMALTKNLGNLPGNVCTPSYLAREAKALAKAHPELEIEVLDEKAMKALGMGSLLSVSAGSAEPAKLIRFSYNGGKAKGKPHVLVGKGITFDTGGISLKPGLNMDEMKYDMCGAATVFGVMKAVASLKLPINVVGLIAAAENMPSGTATKPGDIVTSMSGQTIEILNTDAEGRLVLCDALTYAERFKPASVVDIATLTGACIVALGSNVSGLMGNNDELIDQLLSAGKQADDRAWQLPLFEEYQEQLDSPFADMANIGGPKAGTITAGCFLSRFAKAYPWAHLDIAGTAWISGGKDKGATGRPVPMLVQYLLNQAG</sequence>
<feature type="domain" description="Cytosol aminopeptidase" evidence="10">
    <location>
        <begin position="347"/>
        <end position="354"/>
    </location>
</feature>
<dbReference type="Pfam" id="PF00883">
    <property type="entry name" value="Peptidase_M17"/>
    <property type="match status" value="1"/>
</dbReference>
<feature type="binding site" evidence="9">
    <location>
        <position position="272"/>
    </location>
    <ligand>
        <name>Mn(2+)</name>
        <dbReference type="ChEBI" id="CHEBI:29035"/>
        <label>2</label>
    </ligand>
</feature>
<comment type="subcellular location">
    <subcellularLocation>
        <location evidence="9">Cytoplasm</location>
    </subcellularLocation>
</comment>
<feature type="active site" evidence="9">
    <location>
        <position position="279"/>
    </location>
</feature>
<comment type="catalytic activity">
    <reaction evidence="2 9">
        <text>Release of an N-terminal amino acid, preferentially leucine, but not glutamic or aspartic acids.</text>
        <dbReference type="EC" id="3.4.11.10"/>
    </reaction>
</comment>
<dbReference type="InterPro" id="IPR008283">
    <property type="entry name" value="Peptidase_M17_N"/>
</dbReference>
<dbReference type="EC" id="3.4.11.1" evidence="9"/>
<name>A0A396RTD2_9PSED</name>
<evidence type="ECO:0000256" key="5">
    <source>
        <dbReference type="ARBA" id="ARBA00022670"/>
    </source>
</evidence>
<evidence type="ECO:0000256" key="3">
    <source>
        <dbReference type="ARBA" id="ARBA00009528"/>
    </source>
</evidence>
<evidence type="ECO:0000313" key="12">
    <source>
        <dbReference type="Proteomes" id="UP000265745"/>
    </source>
</evidence>
<feature type="active site" evidence="9">
    <location>
        <position position="353"/>
    </location>
</feature>
<dbReference type="CDD" id="cd00433">
    <property type="entry name" value="Peptidase_M17"/>
    <property type="match status" value="1"/>
</dbReference>
<proteinExistence type="inferred from homology"/>
<feature type="binding site" evidence="9">
    <location>
        <position position="272"/>
    </location>
    <ligand>
        <name>Mn(2+)</name>
        <dbReference type="ChEBI" id="CHEBI:29035"/>
        <label>1</label>
    </ligand>
</feature>
<keyword evidence="8 9" id="KW-0464">Manganese</keyword>
<keyword evidence="12" id="KW-1185">Reference proteome</keyword>
<dbReference type="NCBIfam" id="NF002077">
    <property type="entry name" value="PRK00913.2-4"/>
    <property type="match status" value="1"/>
</dbReference>
<gene>
    <name evidence="9" type="primary">pepA</name>
    <name evidence="11" type="ORF">C2846_17185</name>
</gene>
<comment type="cofactor">
    <cofactor evidence="9">
        <name>Mn(2+)</name>
        <dbReference type="ChEBI" id="CHEBI:29035"/>
    </cofactor>
    <text evidence="9">Binds 2 manganese ions per subunit.</text>
</comment>
<comment type="catalytic activity">
    <reaction evidence="1 9">
        <text>Release of an N-terminal amino acid, Xaa-|-Yaa-, in which Xaa is preferably Leu, but may be other amino acids including Pro although not Arg or Lys, and Yaa may be Pro. Amino acid amides and methyl esters are also readily hydrolyzed, but rates on arylamides are exceedingly low.</text>
        <dbReference type="EC" id="3.4.11.1"/>
    </reaction>
</comment>
<accession>A0A396RTD2</accession>
<dbReference type="Gene3D" id="3.40.630.10">
    <property type="entry name" value="Zn peptidases"/>
    <property type="match status" value="1"/>
</dbReference>
<evidence type="ECO:0000259" key="10">
    <source>
        <dbReference type="PROSITE" id="PS00631"/>
    </source>
</evidence>
<comment type="caution">
    <text evidence="11">The sequence shown here is derived from an EMBL/GenBank/DDBJ whole genome shotgun (WGS) entry which is preliminary data.</text>
</comment>
<feature type="binding site" evidence="9">
    <location>
        <position position="349"/>
    </location>
    <ligand>
        <name>Mn(2+)</name>
        <dbReference type="ChEBI" id="CHEBI:29035"/>
        <label>1</label>
    </ligand>
</feature>
<dbReference type="GO" id="GO:0005737">
    <property type="term" value="C:cytoplasm"/>
    <property type="evidence" value="ECO:0007669"/>
    <property type="project" value="UniProtKB-SubCell"/>
</dbReference>
<dbReference type="HAMAP" id="MF_00181">
    <property type="entry name" value="Cytosol_peptidase_M17"/>
    <property type="match status" value="1"/>
</dbReference>
<organism evidence="11 12">
    <name type="scientific">Pseudomonas jilinensis</name>
    <dbReference type="NCBI Taxonomy" id="2078689"/>
    <lineage>
        <taxon>Bacteria</taxon>
        <taxon>Pseudomonadati</taxon>
        <taxon>Pseudomonadota</taxon>
        <taxon>Gammaproteobacteria</taxon>
        <taxon>Pseudomonadales</taxon>
        <taxon>Pseudomonadaceae</taxon>
        <taxon>Pseudomonas</taxon>
    </lineage>
</organism>
<dbReference type="RefSeq" id="WP_119702050.1">
    <property type="nucleotide sequence ID" value="NZ_QJSA01000018.1"/>
</dbReference>
<evidence type="ECO:0000256" key="4">
    <source>
        <dbReference type="ARBA" id="ARBA00022438"/>
    </source>
</evidence>
<protein>
    <recommendedName>
        <fullName evidence="9">Probable cytosol aminopeptidase</fullName>
        <ecNumber evidence="9">3.4.11.1</ecNumber>
    </recommendedName>
    <alternativeName>
        <fullName evidence="9">Leucine aminopeptidase</fullName>
        <shortName evidence="9">LAP</shortName>
        <ecNumber evidence="9">3.4.11.10</ecNumber>
    </alternativeName>
    <alternativeName>
        <fullName evidence="9">Leucyl aminopeptidase</fullName>
    </alternativeName>
</protein>
<dbReference type="Proteomes" id="UP000265745">
    <property type="component" value="Unassembled WGS sequence"/>
</dbReference>
<dbReference type="SUPFAM" id="SSF52949">
    <property type="entry name" value="Macro domain-like"/>
    <property type="match status" value="1"/>
</dbReference>
<dbReference type="InterPro" id="IPR011356">
    <property type="entry name" value="Leucine_aapep/pepB"/>
</dbReference>
<dbReference type="EC" id="3.4.11.10" evidence="9"/>
<keyword evidence="6 9" id="KW-0479">Metal-binding</keyword>
<dbReference type="InterPro" id="IPR043472">
    <property type="entry name" value="Macro_dom-like"/>
</dbReference>
<dbReference type="PROSITE" id="PS00631">
    <property type="entry name" value="CYTOSOL_AP"/>
    <property type="match status" value="1"/>
</dbReference>
<feature type="binding site" evidence="9">
    <location>
        <position position="267"/>
    </location>
    <ligand>
        <name>Mn(2+)</name>
        <dbReference type="ChEBI" id="CHEBI:29035"/>
        <label>2</label>
    </ligand>
</feature>
<comment type="function">
    <text evidence="9">Presumably involved in the processing and regular turnover of intracellular proteins. Catalyzes the removal of unsubstituted N-terminal amino acids from various peptides.</text>
</comment>
<dbReference type="PANTHER" id="PTHR11963:SF23">
    <property type="entry name" value="CYTOSOL AMINOPEPTIDASE"/>
    <property type="match status" value="1"/>
</dbReference>
<dbReference type="InterPro" id="IPR023042">
    <property type="entry name" value="Peptidase_M17_leu_NH2_pept"/>
</dbReference>
<feature type="binding site" evidence="9">
    <location>
        <position position="290"/>
    </location>
    <ligand>
        <name>Mn(2+)</name>
        <dbReference type="ChEBI" id="CHEBI:29035"/>
        <label>2</label>
    </ligand>
</feature>
<dbReference type="EMBL" id="QJSA01000018">
    <property type="protein sequence ID" value="RHW19820.1"/>
    <property type="molecule type" value="Genomic_DNA"/>
</dbReference>
<evidence type="ECO:0000256" key="8">
    <source>
        <dbReference type="ARBA" id="ARBA00023211"/>
    </source>
</evidence>
<evidence type="ECO:0000256" key="2">
    <source>
        <dbReference type="ARBA" id="ARBA00000967"/>
    </source>
</evidence>
<dbReference type="GO" id="GO:0070006">
    <property type="term" value="F:metalloaminopeptidase activity"/>
    <property type="evidence" value="ECO:0007669"/>
    <property type="project" value="InterPro"/>
</dbReference>
<dbReference type="PANTHER" id="PTHR11963">
    <property type="entry name" value="LEUCINE AMINOPEPTIDASE-RELATED"/>
    <property type="match status" value="1"/>
</dbReference>
<dbReference type="GO" id="GO:0006508">
    <property type="term" value="P:proteolysis"/>
    <property type="evidence" value="ECO:0007669"/>
    <property type="project" value="UniProtKB-KW"/>
</dbReference>
<dbReference type="AlphaFoldDB" id="A0A396RTD2"/>
<dbReference type="InterPro" id="IPR000819">
    <property type="entry name" value="Peptidase_M17_C"/>
</dbReference>
<comment type="similarity">
    <text evidence="3 9">Belongs to the peptidase M17 family.</text>
</comment>
<dbReference type="PRINTS" id="PR00481">
    <property type="entry name" value="LAMNOPPTDASE"/>
</dbReference>